<comment type="caution">
    <text evidence="7">The sequence shown here is derived from an EMBL/GenBank/DDBJ whole genome shotgun (WGS) entry which is preliminary data.</text>
</comment>
<evidence type="ECO:0000256" key="1">
    <source>
        <dbReference type="ARBA" id="ARBA00005854"/>
    </source>
</evidence>
<dbReference type="PANTHER" id="PTHR43333">
    <property type="entry name" value="2-HACID_DH_C DOMAIN-CONTAINING PROTEIN"/>
    <property type="match status" value="1"/>
</dbReference>
<proteinExistence type="inferred from homology"/>
<evidence type="ECO:0000313" key="8">
    <source>
        <dbReference type="Proteomes" id="UP000051181"/>
    </source>
</evidence>
<dbReference type="eggNOG" id="COG0111">
    <property type="taxonomic scope" value="Bacteria"/>
</dbReference>
<evidence type="ECO:0000259" key="6">
    <source>
        <dbReference type="Pfam" id="PF02826"/>
    </source>
</evidence>
<dbReference type="Pfam" id="PF02826">
    <property type="entry name" value="2-Hacid_dh_C"/>
    <property type="match status" value="1"/>
</dbReference>
<keyword evidence="3" id="KW-0520">NAD</keyword>
<protein>
    <submittedName>
        <fullName evidence="7">D-isomer specific 2-hydroxyacid dehydrogenase family protein</fullName>
    </submittedName>
</protein>
<organism evidence="7 8">
    <name type="scientific">Loigolactobacillus coryniformis subsp. coryniformis KCTC 3167 = DSM 20001</name>
    <dbReference type="NCBI Taxonomy" id="913848"/>
    <lineage>
        <taxon>Bacteria</taxon>
        <taxon>Bacillati</taxon>
        <taxon>Bacillota</taxon>
        <taxon>Bacilli</taxon>
        <taxon>Lactobacillales</taxon>
        <taxon>Lactobacillaceae</taxon>
        <taxon>Loigolactobacillus</taxon>
    </lineage>
</organism>
<dbReference type="Pfam" id="PF00389">
    <property type="entry name" value="2-Hacid_dh"/>
    <property type="match status" value="1"/>
</dbReference>
<dbReference type="AlphaFoldDB" id="A0A0R1F831"/>
<feature type="domain" description="D-isomer specific 2-hydroxyacid dehydrogenase NAD-binding" evidence="6">
    <location>
        <begin position="106"/>
        <end position="281"/>
    </location>
</feature>
<feature type="domain" description="D-isomer specific 2-hydroxyacid dehydrogenase catalytic" evidence="5">
    <location>
        <begin position="34"/>
        <end position="307"/>
    </location>
</feature>
<dbReference type="SUPFAM" id="SSF52283">
    <property type="entry name" value="Formate/glycerate dehydrogenase catalytic domain-like"/>
    <property type="match status" value="1"/>
</dbReference>
<name>A0A0R1F831_9LACO</name>
<dbReference type="InterPro" id="IPR036291">
    <property type="entry name" value="NAD(P)-bd_dom_sf"/>
</dbReference>
<dbReference type="SUPFAM" id="SSF51735">
    <property type="entry name" value="NAD(P)-binding Rossmann-fold domains"/>
    <property type="match status" value="1"/>
</dbReference>
<dbReference type="PATRIC" id="fig|913848.6.peg.892"/>
<dbReference type="PRINTS" id="PR00411">
    <property type="entry name" value="PNDRDTASEI"/>
</dbReference>
<dbReference type="InterPro" id="IPR006140">
    <property type="entry name" value="D-isomer_DH_NAD-bd"/>
</dbReference>
<comment type="similarity">
    <text evidence="1 4">Belongs to the D-isomer specific 2-hydroxyacid dehydrogenase family.</text>
</comment>
<accession>A0A0R1F831</accession>
<gene>
    <name evidence="7" type="ORF">FD22_GL000862</name>
</gene>
<evidence type="ECO:0000259" key="5">
    <source>
        <dbReference type="Pfam" id="PF00389"/>
    </source>
</evidence>
<reference evidence="7 8" key="1">
    <citation type="journal article" date="2015" name="Genome Announc.">
        <title>Expanding the biotechnology potential of lactobacilli through comparative genomics of 213 strains and associated genera.</title>
        <authorList>
            <person name="Sun Z."/>
            <person name="Harris H.M."/>
            <person name="McCann A."/>
            <person name="Guo C."/>
            <person name="Argimon S."/>
            <person name="Zhang W."/>
            <person name="Yang X."/>
            <person name="Jeffery I.B."/>
            <person name="Cooney J.C."/>
            <person name="Kagawa T.F."/>
            <person name="Liu W."/>
            <person name="Song Y."/>
            <person name="Salvetti E."/>
            <person name="Wrobel A."/>
            <person name="Rasinkangas P."/>
            <person name="Parkhill J."/>
            <person name="Rea M.C."/>
            <person name="O'Sullivan O."/>
            <person name="Ritari J."/>
            <person name="Douillard F.P."/>
            <person name="Paul Ross R."/>
            <person name="Yang R."/>
            <person name="Briner A.E."/>
            <person name="Felis G.E."/>
            <person name="de Vos W.M."/>
            <person name="Barrangou R."/>
            <person name="Klaenhammer T.R."/>
            <person name="Caufield P.W."/>
            <person name="Cui Y."/>
            <person name="Zhang H."/>
            <person name="O'Toole P.W."/>
        </authorList>
    </citation>
    <scope>NUCLEOTIDE SEQUENCE [LARGE SCALE GENOMIC DNA]</scope>
    <source>
        <strain evidence="7 8">DSM 20001</strain>
    </source>
</reference>
<dbReference type="EMBL" id="AZCN01000021">
    <property type="protein sequence ID" value="KRK17883.1"/>
    <property type="molecule type" value="Genomic_DNA"/>
</dbReference>
<sequence length="319" mass="35107">MLKMTTILALVKQNEALMQLRTALPADVRLLTADQATAADLAQVDIIYGWNETGRKVLALPQQQVKWIQTISAGVDSLPLAQLKQQHILLSNTSGIHAESIAESVIGMLLMHVRGLQESAVQQTQSQWHKPEHHQLTTLKAKQLLIYGTGHIGQRIAELANALGMQVSGVNRSGHPVDHFGATYSMATVKSALRQADVIVNVMPLTATTKHFFNADFFAQLQKQPIFVNVGRGPSVDTSALITALQQQVGFAALDVFEDEPLPADHPLWQQKNVLLMPHISGIFDGYMRAANQIFLNNLQSFLTQGQLAQNQVELDRGY</sequence>
<evidence type="ECO:0000256" key="2">
    <source>
        <dbReference type="ARBA" id="ARBA00023002"/>
    </source>
</evidence>
<dbReference type="PANTHER" id="PTHR43333:SF1">
    <property type="entry name" value="D-ISOMER SPECIFIC 2-HYDROXYACID DEHYDROGENASE NAD-BINDING DOMAIN-CONTAINING PROTEIN"/>
    <property type="match status" value="1"/>
</dbReference>
<dbReference type="GO" id="GO:0016616">
    <property type="term" value="F:oxidoreductase activity, acting on the CH-OH group of donors, NAD or NADP as acceptor"/>
    <property type="evidence" value="ECO:0007669"/>
    <property type="project" value="InterPro"/>
</dbReference>
<dbReference type="InterPro" id="IPR006139">
    <property type="entry name" value="D-isomer_2_OHA_DH_cat_dom"/>
</dbReference>
<evidence type="ECO:0000313" key="7">
    <source>
        <dbReference type="EMBL" id="KRK17883.1"/>
    </source>
</evidence>
<dbReference type="Gene3D" id="3.40.50.720">
    <property type="entry name" value="NAD(P)-binding Rossmann-like Domain"/>
    <property type="match status" value="2"/>
</dbReference>
<keyword evidence="2 4" id="KW-0560">Oxidoreductase</keyword>
<dbReference type="GO" id="GO:0051287">
    <property type="term" value="F:NAD binding"/>
    <property type="evidence" value="ECO:0007669"/>
    <property type="project" value="InterPro"/>
</dbReference>
<dbReference type="Proteomes" id="UP000051181">
    <property type="component" value="Unassembled WGS sequence"/>
</dbReference>
<evidence type="ECO:0000256" key="3">
    <source>
        <dbReference type="ARBA" id="ARBA00023027"/>
    </source>
</evidence>
<evidence type="ECO:0000256" key="4">
    <source>
        <dbReference type="RuleBase" id="RU003719"/>
    </source>
</evidence>